<protein>
    <submittedName>
        <fullName evidence="1">Winged helix-turn-helix domain-containing protein</fullName>
    </submittedName>
</protein>
<dbReference type="Proteomes" id="UP001595191">
    <property type="component" value="Unassembled WGS sequence"/>
</dbReference>
<sequence>MRSRHLKFTLSFFICLTLIFVSGNAQDSPDEKSIEVALRMIGHQVLLSSKDSTSRVLPIIEEDGRYSIQFESEFEFEPTRLVSIIDSIASETDLASSYIVEVEQCETGAVVYSFKMDDLEQSDIIPCIGRMQPKACYTLVFTLLAGNKVESSVLPVMAENGAMGYGMLAVLFAMLCGLLLFLWNRRKTTRNDPNLIPLGEYHFDKRNTKLLINQQKIELTSKEADLLLLLYTMVNKTVEREVILNKVWGDQGDYVGRTLDVFISKLRKKLEADSNVKIANIRGVGYKLIMDV</sequence>
<keyword evidence="2" id="KW-1185">Reference proteome</keyword>
<evidence type="ECO:0000313" key="1">
    <source>
        <dbReference type="EMBL" id="MFH6603797.1"/>
    </source>
</evidence>
<name>A0ACC7LP74_9FLAO</name>
<organism evidence="1 2">
    <name type="scientific">Meishania litoralis</name>
    <dbReference type="NCBI Taxonomy" id="3434685"/>
    <lineage>
        <taxon>Bacteria</taxon>
        <taxon>Pseudomonadati</taxon>
        <taxon>Bacteroidota</taxon>
        <taxon>Flavobacteriia</taxon>
        <taxon>Flavobacteriales</taxon>
        <taxon>Flavobacteriaceae</taxon>
        <taxon>Meishania</taxon>
    </lineage>
</organism>
<evidence type="ECO:0000313" key="2">
    <source>
        <dbReference type="Proteomes" id="UP001595191"/>
    </source>
</evidence>
<gene>
    <name evidence="1" type="ORF">ACEZ3G_09945</name>
</gene>
<dbReference type="EMBL" id="JBHFPV010000002">
    <property type="protein sequence ID" value="MFH6603797.1"/>
    <property type="molecule type" value="Genomic_DNA"/>
</dbReference>
<reference evidence="1" key="1">
    <citation type="submission" date="2024-09" db="EMBL/GenBank/DDBJ databases">
        <authorList>
            <person name="Liu J."/>
        </authorList>
    </citation>
    <scope>NUCLEOTIDE SEQUENCE</scope>
    <source>
        <strain evidence="1">NBU2967</strain>
    </source>
</reference>
<accession>A0ACC7LP74</accession>
<proteinExistence type="predicted"/>
<comment type="caution">
    <text evidence="1">The sequence shown here is derived from an EMBL/GenBank/DDBJ whole genome shotgun (WGS) entry which is preliminary data.</text>
</comment>